<accession>W7HUU4</accession>
<evidence type="ECO:0000256" key="1">
    <source>
        <dbReference type="SAM" id="MobiDB-lite"/>
    </source>
</evidence>
<dbReference type="Proteomes" id="UP000024837">
    <property type="component" value="Unassembled WGS sequence"/>
</dbReference>
<dbReference type="AlphaFoldDB" id="W7HUU4"/>
<evidence type="ECO:0000313" key="3">
    <source>
        <dbReference type="Proteomes" id="UP000024837"/>
    </source>
</evidence>
<feature type="compositionally biased region" description="Basic and acidic residues" evidence="1">
    <location>
        <begin position="1"/>
        <end position="11"/>
    </location>
</feature>
<dbReference type="HOGENOM" id="CLU_399563_0_0_1"/>
<feature type="region of interest" description="Disordered" evidence="1">
    <location>
        <begin position="1"/>
        <end position="28"/>
    </location>
</feature>
<protein>
    <submittedName>
        <fullName evidence="2">Uncharacterized protein</fullName>
    </submittedName>
</protein>
<name>W7HUU4_9PEZI</name>
<keyword evidence="3" id="KW-1185">Reference proteome</keyword>
<proteinExistence type="predicted"/>
<sequence>MGDGQKGDKEQPTGGDIEDLQKENRHAAKPNLLNIRFTWEDRQRMSTLLEEGDLKGGNLTANLKVSDSKYQASRKSEVHDDQISRGSSPVEDNSYYHRGPSHRLGRSLLTSSTVSFAGRTKEKLQLSPERLPLPSLLTRSRNRTLRSSSGIIFDFITKPALESDDMPKQTAFVYVGKGDIINILSTLDYSHPILSELYLHTQMSLSHGAPRSCEQLSISNFLEGFINPALDPTLTNKLKNYWWSIECSLPSGVMMIHSLQLSTYQGAFILKFSPVTGVFSNLVPPAIADMRLFLVQNPNNPRFFPGVPAPVALTDRQKLRTQLGSGTSLASRSLTNLANLLPSSVTRKFSGPHVQTLGTALSDGILDGIRNNIVPALTAWNNTRLRISQIVTTVPALILSNVPRQVDENQSPQITRSHRPNFLRSGVKSTLKHPLQMLRHAQLSTTSIASRAPSSPTIEPLPPVHTPVIILTTPETETRVLKLGATVPQTTLQSINRPTSLHSTTVNREPPTFVFWGDIFDELVFDTAIPTNMGTVNLELDTNVNEQIKNDLGRLLTAITEMYANVADGMQIDFIRTNIATRNKMPGYNGLQTSRNTRLAEIKAQGAFRTGPGAAIAGNALKATKQADECLALSFGIPSLELSSVLVSPDTFVVESIIAGWFNDAAEWIGNNELRWRDALFAHQAGQVL</sequence>
<gene>
    <name evidence="2" type="ORF">DRE_03413</name>
</gene>
<evidence type="ECO:0000313" key="2">
    <source>
        <dbReference type="EMBL" id="EWC47294.1"/>
    </source>
</evidence>
<feature type="compositionally biased region" description="Basic and acidic residues" evidence="1">
    <location>
        <begin position="74"/>
        <end position="83"/>
    </location>
</feature>
<dbReference type="OrthoDB" id="5318480at2759"/>
<dbReference type="EMBL" id="KI966411">
    <property type="protein sequence ID" value="EWC47294.1"/>
    <property type="molecule type" value="Genomic_DNA"/>
</dbReference>
<feature type="region of interest" description="Disordered" evidence="1">
    <location>
        <begin position="67"/>
        <end position="102"/>
    </location>
</feature>
<reference evidence="2 3" key="1">
    <citation type="submission" date="2013-05" db="EMBL/GenBank/DDBJ databases">
        <title>Drechslerella stenobrocha genome reveals carnivorous origination and mechanical trapping mechanism of predatory fungi.</title>
        <authorList>
            <person name="Liu X."/>
            <person name="Zhang W."/>
            <person name="Liu K."/>
        </authorList>
    </citation>
    <scope>NUCLEOTIDE SEQUENCE [LARGE SCALE GENOMIC DNA]</scope>
    <source>
        <strain evidence="2 3">248</strain>
    </source>
</reference>
<organism evidence="2 3">
    <name type="scientific">Drechslerella stenobrocha 248</name>
    <dbReference type="NCBI Taxonomy" id="1043628"/>
    <lineage>
        <taxon>Eukaryota</taxon>
        <taxon>Fungi</taxon>
        <taxon>Dikarya</taxon>
        <taxon>Ascomycota</taxon>
        <taxon>Pezizomycotina</taxon>
        <taxon>Orbiliomycetes</taxon>
        <taxon>Orbiliales</taxon>
        <taxon>Orbiliaceae</taxon>
        <taxon>Drechslerella</taxon>
    </lineage>
</organism>